<accession>C5TA52</accession>
<dbReference type="EMBL" id="ACQT01000228">
    <property type="protein sequence ID" value="EER58640.1"/>
    <property type="molecule type" value="Genomic_DNA"/>
</dbReference>
<name>C5TA52_ACIDE</name>
<protein>
    <submittedName>
        <fullName evidence="1">3-oxoadipate enol-lactonase</fullName>
    </submittedName>
</protein>
<dbReference type="AlphaFoldDB" id="C5TA52"/>
<organism evidence="1 2">
    <name type="scientific">Acidovorax delafieldii 2AN</name>
    <dbReference type="NCBI Taxonomy" id="573060"/>
    <lineage>
        <taxon>Bacteria</taxon>
        <taxon>Pseudomonadati</taxon>
        <taxon>Pseudomonadota</taxon>
        <taxon>Betaproteobacteria</taxon>
        <taxon>Burkholderiales</taxon>
        <taxon>Comamonadaceae</taxon>
        <taxon>Acidovorax</taxon>
    </lineage>
</organism>
<evidence type="ECO:0000313" key="2">
    <source>
        <dbReference type="Proteomes" id="UP000003856"/>
    </source>
</evidence>
<dbReference type="SUPFAM" id="SSF53474">
    <property type="entry name" value="alpha/beta-Hydrolases"/>
    <property type="match status" value="1"/>
</dbReference>
<proteinExistence type="predicted"/>
<dbReference type="PATRIC" id="fig|573060.9.peg.1187"/>
<sequence>MAELAASSPGRWFTEPFIAAQPTLVAAAQGWIAGIAPEGYAACCEALAQADLRGAITGIRVPTLLIAGASDPVTTVADAQAMERAIAGARLAEVPASHLSNLEAPVAFGDALAAFLAAGA</sequence>
<dbReference type="InterPro" id="IPR029058">
    <property type="entry name" value="AB_hydrolase_fold"/>
</dbReference>
<dbReference type="Proteomes" id="UP000003856">
    <property type="component" value="Unassembled WGS sequence"/>
</dbReference>
<reference evidence="1 2" key="1">
    <citation type="submission" date="2009-05" db="EMBL/GenBank/DDBJ databases">
        <title>The draft genome of Acidovorax delafieldii 2AN.</title>
        <authorList>
            <consortium name="US DOE Joint Genome Institute (JGI-PGF)"/>
            <person name="Lucas S."/>
            <person name="Copeland A."/>
            <person name="Lapidus A."/>
            <person name="Glavina del Rio T."/>
            <person name="Tice H."/>
            <person name="Bruce D."/>
            <person name="Goodwin L."/>
            <person name="Pitluck S."/>
            <person name="Larimer F."/>
            <person name="Land M.L."/>
            <person name="Hauser L."/>
            <person name="Shelobolina E.S."/>
            <person name="Picardal F."/>
            <person name="Roden E."/>
            <person name="Emerson D."/>
        </authorList>
    </citation>
    <scope>NUCLEOTIDE SEQUENCE [LARGE SCALE GENOMIC DNA]</scope>
    <source>
        <strain evidence="1 2">2AN</strain>
    </source>
</reference>
<dbReference type="Gene3D" id="3.40.50.1820">
    <property type="entry name" value="alpha/beta hydrolase"/>
    <property type="match status" value="1"/>
</dbReference>
<gene>
    <name evidence="1" type="ORF">AcdelDRAFT_3782</name>
</gene>
<comment type="caution">
    <text evidence="1">The sequence shown here is derived from an EMBL/GenBank/DDBJ whole genome shotgun (WGS) entry which is preliminary data.</text>
</comment>
<keyword evidence="2" id="KW-1185">Reference proteome</keyword>
<evidence type="ECO:0000313" key="1">
    <source>
        <dbReference type="EMBL" id="EER58640.1"/>
    </source>
</evidence>